<dbReference type="AlphaFoldDB" id="A0A1G6H0G5"/>
<protein>
    <submittedName>
        <fullName evidence="1">Uncharacterized protein</fullName>
    </submittedName>
</protein>
<name>A0A1G6H0G5_9GAMM</name>
<evidence type="ECO:0000313" key="1">
    <source>
        <dbReference type="EMBL" id="SDB87691.1"/>
    </source>
</evidence>
<proteinExistence type="predicted"/>
<accession>A0A1G6H0G5</accession>
<keyword evidence="2" id="KW-1185">Reference proteome</keyword>
<dbReference type="RefSeq" id="WP_092747077.1">
    <property type="nucleotide sequence ID" value="NZ_FMYL01000003.1"/>
</dbReference>
<evidence type="ECO:0000313" key="2">
    <source>
        <dbReference type="Proteomes" id="UP000242501"/>
    </source>
</evidence>
<sequence length="72" mass="8096">MKLHFCPKKQKIFIQQKNGDTVSEQDVTYDSLLLTGAFISMCHEGAVTINGQDGQPIFDIEVNYHPKNKDAV</sequence>
<reference evidence="2" key="1">
    <citation type="submission" date="2016-09" db="EMBL/GenBank/DDBJ databases">
        <authorList>
            <person name="Varghese N."/>
            <person name="Submissions S."/>
        </authorList>
    </citation>
    <scope>NUCLEOTIDE SEQUENCE [LARGE SCALE GENOMIC DNA]</scope>
    <source>
        <strain evidence="2">ANC 4422</strain>
    </source>
</reference>
<organism evidence="1 2">
    <name type="scientific">Acinetobacter boissieri</name>
    <dbReference type="NCBI Taxonomy" id="1219383"/>
    <lineage>
        <taxon>Bacteria</taxon>
        <taxon>Pseudomonadati</taxon>
        <taxon>Pseudomonadota</taxon>
        <taxon>Gammaproteobacteria</taxon>
        <taxon>Moraxellales</taxon>
        <taxon>Moraxellaceae</taxon>
        <taxon>Acinetobacter</taxon>
    </lineage>
</organism>
<gene>
    <name evidence="1" type="ORF">SAMN05421733_103112</name>
</gene>
<dbReference type="STRING" id="1219383.SAMN05421733_103112"/>
<dbReference type="Proteomes" id="UP000242501">
    <property type="component" value="Unassembled WGS sequence"/>
</dbReference>
<dbReference type="OrthoDB" id="6708898at2"/>
<dbReference type="EMBL" id="FMYL01000003">
    <property type="protein sequence ID" value="SDB87691.1"/>
    <property type="molecule type" value="Genomic_DNA"/>
</dbReference>